<keyword evidence="2" id="KW-1185">Reference proteome</keyword>
<dbReference type="SUPFAM" id="SSF48498">
    <property type="entry name" value="Tetracyclin repressor-like, C-terminal domain"/>
    <property type="match status" value="1"/>
</dbReference>
<protein>
    <submittedName>
        <fullName evidence="1">DNA-binding transcriptional regulator YbjK</fullName>
    </submittedName>
</protein>
<dbReference type="SUPFAM" id="SSF46689">
    <property type="entry name" value="Homeodomain-like"/>
    <property type="match status" value="1"/>
</dbReference>
<dbReference type="RefSeq" id="WP_179427041.1">
    <property type="nucleotide sequence ID" value="NZ_JACBZP010000001.1"/>
</dbReference>
<evidence type="ECO:0000313" key="1">
    <source>
        <dbReference type="EMBL" id="NYI67221.1"/>
    </source>
</evidence>
<comment type="caution">
    <text evidence="1">The sequence shown here is derived from an EMBL/GenBank/DDBJ whole genome shotgun (WGS) entry which is preliminary data.</text>
</comment>
<dbReference type="InterPro" id="IPR009057">
    <property type="entry name" value="Homeodomain-like_sf"/>
</dbReference>
<accession>A0A7Z0AD44</accession>
<evidence type="ECO:0000313" key="2">
    <source>
        <dbReference type="Proteomes" id="UP000539111"/>
    </source>
</evidence>
<dbReference type="Gene3D" id="1.10.357.10">
    <property type="entry name" value="Tetracycline Repressor, domain 2"/>
    <property type="match status" value="1"/>
</dbReference>
<name>A0A7Z0AD44_9MICO</name>
<reference evidence="1 2" key="1">
    <citation type="submission" date="2020-07" db="EMBL/GenBank/DDBJ databases">
        <title>Sequencing the genomes of 1000 actinobacteria strains.</title>
        <authorList>
            <person name="Klenk H.-P."/>
        </authorList>
    </citation>
    <scope>NUCLEOTIDE SEQUENCE [LARGE SCALE GENOMIC DNA]</scope>
    <source>
        <strain evidence="1 2">DSM 26341</strain>
    </source>
</reference>
<sequence>MARPKNQGARRQQLIGAAKRAIAIHGLTGLRTKDVAAQSQLSAGAVSYYYPDLAGLIRDVHSQELDRFYWSRLRDAEFADDPRVKLCCTIRSGIPHAADDVDYQVLNEMHVQAFRDPFHARLMANLFEREVSLYLPILESGAEQGLFTLRASSLTIARNLVALEDAYGLHILGGTPLGADEAYNLIVANAENATGCVLAGVDVR</sequence>
<keyword evidence="1" id="KW-0238">DNA-binding</keyword>
<organism evidence="1 2">
    <name type="scientific">Spelaeicoccus albus</name>
    <dbReference type="NCBI Taxonomy" id="1280376"/>
    <lineage>
        <taxon>Bacteria</taxon>
        <taxon>Bacillati</taxon>
        <taxon>Actinomycetota</taxon>
        <taxon>Actinomycetes</taxon>
        <taxon>Micrococcales</taxon>
        <taxon>Brevibacteriaceae</taxon>
        <taxon>Spelaeicoccus</taxon>
    </lineage>
</organism>
<proteinExistence type="predicted"/>
<dbReference type="EMBL" id="JACBZP010000001">
    <property type="protein sequence ID" value="NYI67221.1"/>
    <property type="molecule type" value="Genomic_DNA"/>
</dbReference>
<dbReference type="AlphaFoldDB" id="A0A7Z0AD44"/>
<dbReference type="Proteomes" id="UP000539111">
    <property type="component" value="Unassembled WGS sequence"/>
</dbReference>
<dbReference type="InterPro" id="IPR036271">
    <property type="entry name" value="Tet_transcr_reg_TetR-rel_C_sf"/>
</dbReference>
<dbReference type="GO" id="GO:0003677">
    <property type="term" value="F:DNA binding"/>
    <property type="evidence" value="ECO:0007669"/>
    <property type="project" value="UniProtKB-KW"/>
</dbReference>
<gene>
    <name evidence="1" type="ORF">BJY26_001527</name>
</gene>